<dbReference type="EMBL" id="LRGB01008101">
    <property type="protein sequence ID" value="KZS00921.1"/>
    <property type="molecule type" value="Genomic_DNA"/>
</dbReference>
<reference evidence="1 2" key="1">
    <citation type="submission" date="2016-03" db="EMBL/GenBank/DDBJ databases">
        <title>EvidentialGene: Evidence-directed Construction of Genes on Genomes.</title>
        <authorList>
            <person name="Gilbert D.G."/>
            <person name="Choi J.-H."/>
            <person name="Mockaitis K."/>
            <person name="Colbourne J."/>
            <person name="Pfrender M."/>
        </authorList>
    </citation>
    <scope>NUCLEOTIDE SEQUENCE [LARGE SCALE GENOMIC DNA]</scope>
    <source>
        <strain evidence="1 2">Xinb3</strain>
        <tissue evidence="1">Complete organism</tissue>
    </source>
</reference>
<sequence>MTFCFSTETVIATQREHSRDLGRRSMTFQDRMTRPSKRCLIRRSVDVVNYNEHLEDFVRDSNGTWVCIFVYHLLTNATYRQKM</sequence>
<protein>
    <submittedName>
        <fullName evidence="1">Uncharacterized protein</fullName>
    </submittedName>
</protein>
<organism evidence="1 2">
    <name type="scientific">Daphnia magna</name>
    <dbReference type="NCBI Taxonomy" id="35525"/>
    <lineage>
        <taxon>Eukaryota</taxon>
        <taxon>Metazoa</taxon>
        <taxon>Ecdysozoa</taxon>
        <taxon>Arthropoda</taxon>
        <taxon>Crustacea</taxon>
        <taxon>Branchiopoda</taxon>
        <taxon>Diplostraca</taxon>
        <taxon>Cladocera</taxon>
        <taxon>Anomopoda</taxon>
        <taxon>Daphniidae</taxon>
        <taxon>Daphnia</taxon>
    </lineage>
</organism>
<proteinExistence type="predicted"/>
<gene>
    <name evidence="1" type="ORF">APZ42_002594</name>
</gene>
<dbReference type="Proteomes" id="UP000076858">
    <property type="component" value="Unassembled WGS sequence"/>
</dbReference>
<name>A0A162C4T8_9CRUS</name>
<evidence type="ECO:0000313" key="1">
    <source>
        <dbReference type="EMBL" id="KZS00921.1"/>
    </source>
</evidence>
<keyword evidence="2" id="KW-1185">Reference proteome</keyword>
<accession>A0A162C4T8</accession>
<comment type="caution">
    <text evidence="1">The sequence shown here is derived from an EMBL/GenBank/DDBJ whole genome shotgun (WGS) entry which is preliminary data.</text>
</comment>
<dbReference type="AlphaFoldDB" id="A0A162C4T8"/>
<evidence type="ECO:0000313" key="2">
    <source>
        <dbReference type="Proteomes" id="UP000076858"/>
    </source>
</evidence>